<keyword evidence="2" id="KW-0732">Signal</keyword>
<evidence type="ECO:0000313" key="3">
    <source>
        <dbReference type="EMBL" id="RNL93544.1"/>
    </source>
</evidence>
<feature type="signal peptide" evidence="2">
    <location>
        <begin position="1"/>
        <end position="19"/>
    </location>
</feature>
<evidence type="ECO:0000256" key="2">
    <source>
        <dbReference type="SAM" id="SignalP"/>
    </source>
</evidence>
<organism evidence="3 4">
    <name type="scientific">Micromonospora solifontis</name>
    <dbReference type="NCBI Taxonomy" id="2487138"/>
    <lineage>
        <taxon>Bacteria</taxon>
        <taxon>Bacillati</taxon>
        <taxon>Actinomycetota</taxon>
        <taxon>Actinomycetes</taxon>
        <taxon>Micromonosporales</taxon>
        <taxon>Micromonosporaceae</taxon>
        <taxon>Micromonospora</taxon>
    </lineage>
</organism>
<evidence type="ECO:0008006" key="5">
    <source>
        <dbReference type="Google" id="ProtNLM"/>
    </source>
</evidence>
<protein>
    <recommendedName>
        <fullName evidence="5">Secreted protein</fullName>
    </recommendedName>
</protein>
<name>A0ABX9WB17_9ACTN</name>
<gene>
    <name evidence="3" type="ORF">EFE23_21850</name>
</gene>
<dbReference type="PROSITE" id="PS51257">
    <property type="entry name" value="PROKAR_LIPOPROTEIN"/>
    <property type="match status" value="1"/>
</dbReference>
<evidence type="ECO:0000313" key="4">
    <source>
        <dbReference type="Proteomes" id="UP000280698"/>
    </source>
</evidence>
<dbReference type="EMBL" id="RJLN01000077">
    <property type="protein sequence ID" value="RNL93544.1"/>
    <property type="molecule type" value="Genomic_DNA"/>
</dbReference>
<accession>A0ABX9WB17</accession>
<keyword evidence="4" id="KW-1185">Reference proteome</keyword>
<comment type="caution">
    <text evidence="3">The sequence shown here is derived from an EMBL/GenBank/DDBJ whole genome shotgun (WGS) entry which is preliminary data.</text>
</comment>
<dbReference type="Proteomes" id="UP000280698">
    <property type="component" value="Unassembled WGS sequence"/>
</dbReference>
<feature type="chain" id="PRO_5046445523" description="Secreted protein" evidence="2">
    <location>
        <begin position="20"/>
        <end position="325"/>
    </location>
</feature>
<reference evidence="3 4" key="1">
    <citation type="submission" date="2018-11" db="EMBL/GenBank/DDBJ databases">
        <title>Micromonospora sp. PPF5-17, a new actinomycetes isolated from a hot spring soil.</title>
        <authorList>
            <person name="Thawai C."/>
        </authorList>
    </citation>
    <scope>NUCLEOTIDE SEQUENCE [LARGE SCALE GENOMIC DNA]</scope>
    <source>
        <strain evidence="3 4">PPF5-17</strain>
    </source>
</reference>
<feature type="region of interest" description="Disordered" evidence="1">
    <location>
        <begin position="128"/>
        <end position="166"/>
    </location>
</feature>
<feature type="compositionally biased region" description="Pro residues" evidence="1">
    <location>
        <begin position="132"/>
        <end position="145"/>
    </location>
</feature>
<dbReference type="RefSeq" id="WP_123242806.1">
    <property type="nucleotide sequence ID" value="NZ_JAAHBY010000077.1"/>
</dbReference>
<evidence type="ECO:0000256" key="1">
    <source>
        <dbReference type="SAM" id="MobiDB-lite"/>
    </source>
</evidence>
<proteinExistence type="predicted"/>
<sequence length="325" mass="32885">MRRSIALLGLPLLLLAGCAAPGSGPAGPASTAPAGSGWPAFDRRAAQVADTWRPGEAWRSGYVPLEDGTVLAGEPGFTGDTKYAYSQGWFREQIDLPAAVPAEGTVRFPDGTLRVPLVSAAAAYAQLDRGDPPPCAGRPMKPPTGEPGKPGVGGPTIEPGPDGPVGTPAAEPCVPLTVTAVKLGSATVRTSRGPAEVPAWLFTVEELRVPVARVAVAPSAVGDVPQGIAPTWPVPGGVVTVQSLDAVDGARLDYTVGTGACDGEPTPLVLERDDLVVIGAGVTSTPGPCTDQLVLKPVSVTLKAPVGKRAVLDVGSGTALVVGRR</sequence>